<keyword evidence="1" id="KW-0732">Signal</keyword>
<organism evidence="2 3">
    <name type="scientific">Salibaculum griseiflavum</name>
    <dbReference type="NCBI Taxonomy" id="1914409"/>
    <lineage>
        <taxon>Bacteria</taxon>
        <taxon>Pseudomonadati</taxon>
        <taxon>Pseudomonadota</taxon>
        <taxon>Alphaproteobacteria</taxon>
        <taxon>Rhodobacterales</taxon>
        <taxon>Roseobacteraceae</taxon>
        <taxon>Salibaculum</taxon>
    </lineage>
</organism>
<feature type="chain" id="PRO_5016161199" evidence="1">
    <location>
        <begin position="25"/>
        <end position="501"/>
    </location>
</feature>
<proteinExistence type="predicted"/>
<feature type="signal peptide" evidence="1">
    <location>
        <begin position="1"/>
        <end position="24"/>
    </location>
</feature>
<protein>
    <submittedName>
        <fullName evidence="2">DUF2125 domain-containing protein</fullName>
    </submittedName>
</protein>
<dbReference type="OrthoDB" id="7791409at2"/>
<sequence>MTKPIFLRAGSLGAALFCSTAAYADVTAQQVWDNWKTQIEVYGDGGVTVGNESMSGDTLTVETLTLSMSDDDVTVNSEMGPLTFTEQGDGTVRVGMPESYPMSLEIEGSPVELTISNEGLDIVASGTPDALSYALVADSYSITVDSVGGEIEEEVLLNAATITMEVISGDYIVRSGDLQNMDYSLTMAGVDINVDLREKGGSGVIQFNGDMADLMLAAKLAMPMDMDMDAPETMFADGFAFEGGYSIGAAQYDFNIDADGESASGNVSTDSTALSVSADYDGMLYQSESTGIALDMSIPEELPFPIQASMSTFGFTMDVPLSQANAPRGFELGFELRDLAVGDGLWNLFDPGEILPRDPATVALNLTGNVTPFFDFMDPEQAQAAAMADLPGEIHDVTLNDLTMRVAGAEVMGEGAFTFDNTDFQTIPGMPRPEGQADFRINGVNGLIDKLIQMGLIPEDQAMMPRMMLGMFATPVGDDQLTSTIEINDQGHILANGQRIQ</sequence>
<reference evidence="3" key="1">
    <citation type="submission" date="2018-05" db="EMBL/GenBank/DDBJ databases">
        <authorList>
            <person name="Du Z."/>
            <person name="Wang X."/>
        </authorList>
    </citation>
    <scope>NUCLEOTIDE SEQUENCE [LARGE SCALE GENOMIC DNA]</scope>
    <source>
        <strain evidence="3">WDS4C29</strain>
    </source>
</reference>
<comment type="caution">
    <text evidence="2">The sequence shown here is derived from an EMBL/GenBank/DDBJ whole genome shotgun (WGS) entry which is preliminary data.</text>
</comment>
<evidence type="ECO:0000256" key="1">
    <source>
        <dbReference type="SAM" id="SignalP"/>
    </source>
</evidence>
<name>A0A2V1P1T1_9RHOB</name>
<keyword evidence="3" id="KW-1185">Reference proteome</keyword>
<evidence type="ECO:0000313" key="3">
    <source>
        <dbReference type="Proteomes" id="UP000245293"/>
    </source>
</evidence>
<dbReference type="AlphaFoldDB" id="A0A2V1P1T1"/>
<dbReference type="Pfam" id="PF09898">
    <property type="entry name" value="DUF2125"/>
    <property type="match status" value="1"/>
</dbReference>
<dbReference type="RefSeq" id="WP_109389183.1">
    <property type="nucleotide sequence ID" value="NZ_QETF01000013.1"/>
</dbReference>
<dbReference type="InterPro" id="IPR018666">
    <property type="entry name" value="DUF2125"/>
</dbReference>
<dbReference type="Proteomes" id="UP000245293">
    <property type="component" value="Unassembled WGS sequence"/>
</dbReference>
<dbReference type="EMBL" id="QETF01000013">
    <property type="protein sequence ID" value="PWG16415.1"/>
    <property type="molecule type" value="Genomic_DNA"/>
</dbReference>
<gene>
    <name evidence="2" type="ORF">DFK10_11500</name>
</gene>
<accession>A0A2V1P1T1</accession>
<evidence type="ECO:0000313" key="2">
    <source>
        <dbReference type="EMBL" id="PWG16415.1"/>
    </source>
</evidence>